<organism evidence="1 2">
    <name type="scientific">Funneliformis mosseae</name>
    <name type="common">Endomycorrhizal fungus</name>
    <name type="synonym">Glomus mosseae</name>
    <dbReference type="NCBI Taxonomy" id="27381"/>
    <lineage>
        <taxon>Eukaryota</taxon>
        <taxon>Fungi</taxon>
        <taxon>Fungi incertae sedis</taxon>
        <taxon>Mucoromycota</taxon>
        <taxon>Glomeromycotina</taxon>
        <taxon>Glomeromycetes</taxon>
        <taxon>Glomerales</taxon>
        <taxon>Glomeraceae</taxon>
        <taxon>Funneliformis</taxon>
    </lineage>
</organism>
<dbReference type="EMBL" id="CAJVPP010001851">
    <property type="protein sequence ID" value="CAG8575947.1"/>
    <property type="molecule type" value="Genomic_DNA"/>
</dbReference>
<dbReference type="AlphaFoldDB" id="A0A9N9BTM6"/>
<protein>
    <submittedName>
        <fullName evidence="1">13199_t:CDS:1</fullName>
    </submittedName>
</protein>
<evidence type="ECO:0000313" key="2">
    <source>
        <dbReference type="Proteomes" id="UP000789375"/>
    </source>
</evidence>
<reference evidence="1" key="1">
    <citation type="submission" date="2021-06" db="EMBL/GenBank/DDBJ databases">
        <authorList>
            <person name="Kallberg Y."/>
            <person name="Tangrot J."/>
            <person name="Rosling A."/>
        </authorList>
    </citation>
    <scope>NUCLEOTIDE SEQUENCE</scope>
    <source>
        <strain evidence="1">87-6 pot B 2015</strain>
    </source>
</reference>
<name>A0A9N9BTM6_FUNMO</name>
<proteinExistence type="predicted"/>
<dbReference type="Proteomes" id="UP000789375">
    <property type="component" value="Unassembled WGS sequence"/>
</dbReference>
<keyword evidence="2" id="KW-1185">Reference proteome</keyword>
<comment type="caution">
    <text evidence="1">The sequence shown here is derived from an EMBL/GenBank/DDBJ whole genome shotgun (WGS) entry which is preliminary data.</text>
</comment>
<gene>
    <name evidence="1" type="ORF">FMOSSE_LOCUS7698</name>
</gene>
<evidence type="ECO:0000313" key="1">
    <source>
        <dbReference type="EMBL" id="CAG8575947.1"/>
    </source>
</evidence>
<accession>A0A9N9BTM6</accession>
<sequence length="61" mass="7055">MRGEFIYQYLSNEGNVYEQVVISKKNAKSIGKDISEILTKQCEPITLKKFLTFRGRNEIAN</sequence>